<keyword evidence="3" id="KW-1185">Reference proteome</keyword>
<feature type="compositionally biased region" description="Basic residues" evidence="1">
    <location>
        <begin position="1"/>
        <end position="13"/>
    </location>
</feature>
<name>A0A2C6LD40_9APIC</name>
<dbReference type="GeneID" id="94424452"/>
<feature type="non-terminal residue" evidence="2">
    <location>
        <position position="203"/>
    </location>
</feature>
<organism evidence="2 3">
    <name type="scientific">Cystoisospora suis</name>
    <dbReference type="NCBI Taxonomy" id="483139"/>
    <lineage>
        <taxon>Eukaryota</taxon>
        <taxon>Sar</taxon>
        <taxon>Alveolata</taxon>
        <taxon>Apicomplexa</taxon>
        <taxon>Conoidasida</taxon>
        <taxon>Coccidia</taxon>
        <taxon>Eucoccidiorida</taxon>
        <taxon>Eimeriorina</taxon>
        <taxon>Sarcocystidae</taxon>
        <taxon>Cystoisospora</taxon>
    </lineage>
</organism>
<feature type="compositionally biased region" description="Polar residues" evidence="1">
    <location>
        <begin position="100"/>
        <end position="109"/>
    </location>
</feature>
<feature type="compositionally biased region" description="Basic and acidic residues" evidence="1">
    <location>
        <begin position="132"/>
        <end position="151"/>
    </location>
</feature>
<dbReference type="EMBL" id="MIGC01000418">
    <property type="protein sequence ID" value="PHJ25108.1"/>
    <property type="molecule type" value="Genomic_DNA"/>
</dbReference>
<evidence type="ECO:0000256" key="1">
    <source>
        <dbReference type="SAM" id="MobiDB-lite"/>
    </source>
</evidence>
<accession>A0A2C6LD40</accession>
<evidence type="ECO:0000313" key="3">
    <source>
        <dbReference type="Proteomes" id="UP000221165"/>
    </source>
</evidence>
<feature type="region of interest" description="Disordered" evidence="1">
    <location>
        <begin position="1"/>
        <end position="39"/>
    </location>
</feature>
<evidence type="ECO:0000313" key="2">
    <source>
        <dbReference type="EMBL" id="PHJ25108.1"/>
    </source>
</evidence>
<dbReference type="AlphaFoldDB" id="A0A2C6LD40"/>
<dbReference type="VEuPathDB" id="ToxoDB:CSUI_001035"/>
<feature type="region of interest" description="Disordered" evidence="1">
    <location>
        <begin position="76"/>
        <end position="203"/>
    </location>
</feature>
<sequence>MKKNIRAEKKKKRCLDSSSMPRIQTEEEEEEREEKAGGGIEAPVVLDFIQAFSGVSRHAAERLLLCLLKTGLCTASSPSRERVSENKTLTSRFPEPLGSQRISFSSTPSICHGISDSPSRLGSFDRIDDDGEERKKRLHYNRDRQRDERLSQKKTRLFSKEPSPSFSSSSSQDQEDLRRTRPRRRRRDRRGGILSRRGSSEER</sequence>
<dbReference type="RefSeq" id="XP_067926780.1">
    <property type="nucleotide sequence ID" value="XM_068061241.1"/>
</dbReference>
<feature type="compositionally biased region" description="Low complexity" evidence="1">
    <location>
        <begin position="160"/>
        <end position="172"/>
    </location>
</feature>
<comment type="caution">
    <text evidence="2">The sequence shown here is derived from an EMBL/GenBank/DDBJ whole genome shotgun (WGS) entry which is preliminary data.</text>
</comment>
<dbReference type="Proteomes" id="UP000221165">
    <property type="component" value="Unassembled WGS sequence"/>
</dbReference>
<gene>
    <name evidence="2" type="ORF">CSUI_001035</name>
</gene>
<reference evidence="2 3" key="1">
    <citation type="journal article" date="2017" name="Int. J. Parasitol.">
        <title>The genome of the protozoan parasite Cystoisospora suis and a reverse vaccinology approach to identify vaccine candidates.</title>
        <authorList>
            <person name="Palmieri N."/>
            <person name="Shrestha A."/>
            <person name="Ruttkowski B."/>
            <person name="Beck T."/>
            <person name="Vogl C."/>
            <person name="Tomley F."/>
            <person name="Blake D.P."/>
            <person name="Joachim A."/>
        </authorList>
    </citation>
    <scope>NUCLEOTIDE SEQUENCE [LARGE SCALE GENOMIC DNA]</scope>
    <source>
        <strain evidence="2 3">Wien I</strain>
    </source>
</reference>
<protein>
    <submittedName>
        <fullName evidence="2">Uncharacterized protein</fullName>
    </submittedName>
</protein>
<feature type="compositionally biased region" description="Basic residues" evidence="1">
    <location>
        <begin position="180"/>
        <end position="189"/>
    </location>
</feature>
<proteinExistence type="predicted"/>